<dbReference type="InterPro" id="IPR049326">
    <property type="entry name" value="Rhodopsin_dom_fungi"/>
</dbReference>
<keyword evidence="4 7" id="KW-0472">Membrane</keyword>
<sequence length="465" mass="52096">MRIPPLSVLLTWPTPNYVDPVTRGNASLVVNVIFTTLVILAVALRFYCRFSAGALRFGWDDAMIALATLCTVAMTAVVILANERYGWDRHLWDIQTADIEKANIIAFVAKLVFTLAATFTRLSLCAFYYRVRLGLDSQSTLRADELGCIAGEGQRNCVVPLGGARDSSVHRCYRRRVRVSHDLSMHVSIPYDRSQLQLRTDRIARPIPYYWQYPPQTAGHCLDEGLATLAAGILNIVNDLLAALVPIPLVMRLRMPMRQRIGVSVLFGLGFIVIVAGSVRTYYIWKGLMATWDETWYAYPLWIAAAVEIDVGVICACAPALKTLLHFTKVANRLSHPFSSGWRGGTPPLEKLPHSVSTSTKRSNFNATSSLPPWSGNSRSQRDSLPLDDDPWRTPKHKSQLGVLEEPCDDDDEDEGRRPVLEIMRRQSVEMESLRRPRTGSTMSQDTSGPMRLSVQYEPPHDGRR</sequence>
<reference evidence="9" key="1">
    <citation type="submission" date="2023-08" db="EMBL/GenBank/DDBJ databases">
        <title>Black Yeasts Isolated from many extreme environments.</title>
        <authorList>
            <person name="Coleine C."/>
            <person name="Stajich J.E."/>
            <person name="Selbmann L."/>
        </authorList>
    </citation>
    <scope>NUCLEOTIDE SEQUENCE</scope>
    <source>
        <strain evidence="9">CCFEE 5810</strain>
    </source>
</reference>
<dbReference type="PANTHER" id="PTHR33048">
    <property type="entry name" value="PTH11-LIKE INTEGRAL MEMBRANE PROTEIN (AFU_ORTHOLOGUE AFUA_5G11245)"/>
    <property type="match status" value="1"/>
</dbReference>
<feature type="region of interest" description="Disordered" evidence="6">
    <location>
        <begin position="345"/>
        <end position="465"/>
    </location>
</feature>
<name>A0AAN7ZQ36_9PEZI</name>
<keyword evidence="3 7" id="KW-1133">Transmembrane helix</keyword>
<evidence type="ECO:0000256" key="6">
    <source>
        <dbReference type="SAM" id="MobiDB-lite"/>
    </source>
</evidence>
<feature type="transmembrane region" description="Helical" evidence="7">
    <location>
        <begin position="261"/>
        <end position="285"/>
    </location>
</feature>
<dbReference type="EMBL" id="JAVRQU010000003">
    <property type="protein sequence ID" value="KAK5705189.1"/>
    <property type="molecule type" value="Genomic_DNA"/>
</dbReference>
<keyword evidence="2 7" id="KW-0812">Transmembrane</keyword>
<gene>
    <name evidence="9" type="ORF">LTR97_002306</name>
</gene>
<feature type="transmembrane region" description="Helical" evidence="7">
    <location>
        <begin position="297"/>
        <end position="321"/>
    </location>
</feature>
<feature type="domain" description="Rhodopsin" evidence="8">
    <location>
        <begin position="206"/>
        <end position="326"/>
    </location>
</feature>
<evidence type="ECO:0000259" key="8">
    <source>
        <dbReference type="Pfam" id="PF20684"/>
    </source>
</evidence>
<evidence type="ECO:0000256" key="1">
    <source>
        <dbReference type="ARBA" id="ARBA00004141"/>
    </source>
</evidence>
<feature type="transmembrane region" description="Helical" evidence="7">
    <location>
        <begin position="102"/>
        <end position="129"/>
    </location>
</feature>
<dbReference type="InterPro" id="IPR052337">
    <property type="entry name" value="SAT4-like"/>
</dbReference>
<feature type="transmembrane region" description="Helical" evidence="7">
    <location>
        <begin position="62"/>
        <end position="82"/>
    </location>
</feature>
<dbReference type="GO" id="GO:0016020">
    <property type="term" value="C:membrane"/>
    <property type="evidence" value="ECO:0007669"/>
    <property type="project" value="UniProtKB-SubCell"/>
</dbReference>
<evidence type="ECO:0000313" key="10">
    <source>
        <dbReference type="Proteomes" id="UP001310594"/>
    </source>
</evidence>
<evidence type="ECO:0000256" key="4">
    <source>
        <dbReference type="ARBA" id="ARBA00023136"/>
    </source>
</evidence>
<evidence type="ECO:0000256" key="3">
    <source>
        <dbReference type="ARBA" id="ARBA00022989"/>
    </source>
</evidence>
<comment type="subcellular location">
    <subcellularLocation>
        <location evidence="1">Membrane</location>
        <topology evidence="1">Multi-pass membrane protein</topology>
    </subcellularLocation>
</comment>
<feature type="compositionally biased region" description="Basic and acidic residues" evidence="6">
    <location>
        <begin position="415"/>
        <end position="435"/>
    </location>
</feature>
<feature type="transmembrane region" description="Helical" evidence="7">
    <location>
        <begin position="28"/>
        <end position="50"/>
    </location>
</feature>
<dbReference type="Pfam" id="PF20684">
    <property type="entry name" value="Fung_rhodopsin"/>
    <property type="match status" value="2"/>
</dbReference>
<accession>A0AAN7ZQ36</accession>
<proteinExistence type="inferred from homology"/>
<evidence type="ECO:0000256" key="2">
    <source>
        <dbReference type="ARBA" id="ARBA00022692"/>
    </source>
</evidence>
<comment type="caution">
    <text evidence="9">The sequence shown here is derived from an EMBL/GenBank/DDBJ whole genome shotgun (WGS) entry which is preliminary data.</text>
</comment>
<comment type="similarity">
    <text evidence="5">Belongs to the SAT4 family.</text>
</comment>
<feature type="compositionally biased region" description="Polar residues" evidence="6">
    <location>
        <begin position="439"/>
        <end position="448"/>
    </location>
</feature>
<dbReference type="PANTHER" id="PTHR33048:SF129">
    <property type="entry name" value="INTEGRAL MEMBRANE PROTEIN-RELATED"/>
    <property type="match status" value="1"/>
</dbReference>
<evidence type="ECO:0000256" key="5">
    <source>
        <dbReference type="ARBA" id="ARBA00038359"/>
    </source>
</evidence>
<evidence type="ECO:0000256" key="7">
    <source>
        <dbReference type="SAM" id="Phobius"/>
    </source>
</evidence>
<feature type="compositionally biased region" description="Polar residues" evidence="6">
    <location>
        <begin position="355"/>
        <end position="379"/>
    </location>
</feature>
<feature type="domain" description="Rhodopsin" evidence="8">
    <location>
        <begin position="44"/>
        <end position="131"/>
    </location>
</feature>
<protein>
    <recommendedName>
        <fullName evidence="8">Rhodopsin domain-containing protein</fullName>
    </recommendedName>
</protein>
<organism evidence="9 10">
    <name type="scientific">Elasticomyces elasticus</name>
    <dbReference type="NCBI Taxonomy" id="574655"/>
    <lineage>
        <taxon>Eukaryota</taxon>
        <taxon>Fungi</taxon>
        <taxon>Dikarya</taxon>
        <taxon>Ascomycota</taxon>
        <taxon>Pezizomycotina</taxon>
        <taxon>Dothideomycetes</taxon>
        <taxon>Dothideomycetidae</taxon>
        <taxon>Mycosphaerellales</taxon>
        <taxon>Teratosphaeriaceae</taxon>
        <taxon>Elasticomyces</taxon>
    </lineage>
</organism>
<dbReference type="AlphaFoldDB" id="A0AAN7ZQ36"/>
<evidence type="ECO:0000313" key="9">
    <source>
        <dbReference type="EMBL" id="KAK5705189.1"/>
    </source>
</evidence>
<dbReference type="Proteomes" id="UP001310594">
    <property type="component" value="Unassembled WGS sequence"/>
</dbReference>